<name>A0A016S7Z7_9BILA</name>
<dbReference type="GO" id="GO:0005789">
    <property type="term" value="C:endoplasmic reticulum membrane"/>
    <property type="evidence" value="ECO:0007669"/>
    <property type="project" value="TreeGrafter"/>
</dbReference>
<evidence type="ECO:0000313" key="4">
    <source>
        <dbReference type="Proteomes" id="UP000024635"/>
    </source>
</evidence>
<dbReference type="GO" id="GO:0030134">
    <property type="term" value="C:COPII-coated ER to Golgi transport vesicle"/>
    <property type="evidence" value="ECO:0007669"/>
    <property type="project" value="TreeGrafter"/>
</dbReference>
<keyword evidence="4" id="KW-1185">Reference proteome</keyword>
<dbReference type="EMBL" id="JARK01001613">
    <property type="protein sequence ID" value="EYB86536.1"/>
    <property type="molecule type" value="Genomic_DNA"/>
</dbReference>
<dbReference type="PANTHER" id="PTHR10984:SF25">
    <property type="entry name" value="ENDOPLASMIC RETICULUM-GOLGI INTERMEDIATE COMPARTMENT PROTEIN 3"/>
    <property type="match status" value="1"/>
</dbReference>
<dbReference type="InterPro" id="IPR045888">
    <property type="entry name" value="Erv"/>
</dbReference>
<proteinExistence type="inferred from homology"/>
<dbReference type="AlphaFoldDB" id="A0A016S7Z7"/>
<sequence>MHTRSRWKISGSRPLAEEWVCVFLSAFPRNAANDAQFLVSVISSVVIVLLAIQETKHYLAGDVVEQLYVDSTSSDVRLNVHFDITFHRLPCACEFI</sequence>
<comment type="similarity">
    <text evidence="1">Belongs to the ERGIC family.</text>
</comment>
<dbReference type="STRING" id="53326.A0A016S7Z7"/>
<dbReference type="Pfam" id="PF13850">
    <property type="entry name" value="ERGIC_N"/>
    <property type="match status" value="1"/>
</dbReference>
<gene>
    <name evidence="3" type="primary">Acey_s0277.g1123</name>
    <name evidence="3" type="ORF">Y032_0277g1123</name>
</gene>
<evidence type="ECO:0000313" key="3">
    <source>
        <dbReference type="EMBL" id="EYB86536.1"/>
    </source>
</evidence>
<dbReference type="OrthoDB" id="270930at2759"/>
<comment type="caution">
    <text evidence="3">The sequence shown here is derived from an EMBL/GenBank/DDBJ whole genome shotgun (WGS) entry which is preliminary data.</text>
</comment>
<evidence type="ECO:0000256" key="1">
    <source>
        <dbReference type="ARBA" id="ARBA00005648"/>
    </source>
</evidence>
<evidence type="ECO:0000259" key="2">
    <source>
        <dbReference type="Pfam" id="PF13850"/>
    </source>
</evidence>
<accession>A0A016S7Z7</accession>
<dbReference type="InterPro" id="IPR039542">
    <property type="entry name" value="Erv_N"/>
</dbReference>
<reference evidence="4" key="1">
    <citation type="journal article" date="2015" name="Nat. Genet.">
        <title>The genome and transcriptome of the zoonotic hookworm Ancylostoma ceylanicum identify infection-specific gene families.</title>
        <authorList>
            <person name="Schwarz E.M."/>
            <person name="Hu Y."/>
            <person name="Antoshechkin I."/>
            <person name="Miller M.M."/>
            <person name="Sternberg P.W."/>
            <person name="Aroian R.V."/>
        </authorList>
    </citation>
    <scope>NUCLEOTIDE SEQUENCE</scope>
    <source>
        <strain evidence="4">HY135</strain>
    </source>
</reference>
<dbReference type="GO" id="GO:0000139">
    <property type="term" value="C:Golgi membrane"/>
    <property type="evidence" value="ECO:0007669"/>
    <property type="project" value="TreeGrafter"/>
</dbReference>
<organism evidence="3 4">
    <name type="scientific">Ancylostoma ceylanicum</name>
    <dbReference type="NCBI Taxonomy" id="53326"/>
    <lineage>
        <taxon>Eukaryota</taxon>
        <taxon>Metazoa</taxon>
        <taxon>Ecdysozoa</taxon>
        <taxon>Nematoda</taxon>
        <taxon>Chromadorea</taxon>
        <taxon>Rhabditida</taxon>
        <taxon>Rhabditina</taxon>
        <taxon>Rhabditomorpha</taxon>
        <taxon>Strongyloidea</taxon>
        <taxon>Ancylostomatidae</taxon>
        <taxon>Ancylostomatinae</taxon>
        <taxon>Ancylostoma</taxon>
    </lineage>
</organism>
<feature type="domain" description="Endoplasmic reticulum vesicle transporter N-terminal" evidence="2">
    <location>
        <begin position="38"/>
        <end position="92"/>
    </location>
</feature>
<protein>
    <recommendedName>
        <fullName evidence="2">Endoplasmic reticulum vesicle transporter N-terminal domain-containing protein</fullName>
    </recommendedName>
</protein>
<dbReference type="GO" id="GO:0006890">
    <property type="term" value="P:retrograde vesicle-mediated transport, Golgi to endoplasmic reticulum"/>
    <property type="evidence" value="ECO:0007669"/>
    <property type="project" value="TreeGrafter"/>
</dbReference>
<dbReference type="PANTHER" id="PTHR10984">
    <property type="entry name" value="ENDOPLASMIC RETICULUM-GOLGI INTERMEDIATE COMPARTMENT PROTEIN"/>
    <property type="match status" value="1"/>
</dbReference>
<dbReference type="GO" id="GO:0006888">
    <property type="term" value="P:endoplasmic reticulum to Golgi vesicle-mediated transport"/>
    <property type="evidence" value="ECO:0007669"/>
    <property type="project" value="TreeGrafter"/>
</dbReference>
<dbReference type="Proteomes" id="UP000024635">
    <property type="component" value="Unassembled WGS sequence"/>
</dbReference>